<sequence length="285" mass="32333">MPPSLKSRLCEIRNYEIIEGPEMDKHIDCVMKAVDFVYKDGRGDYHKLYDPLNWIERDRRHDFNLEKCIGESVRVPTSQRAHVFYKCLLKSTTGRTFKKVFDLQELIKAGKLSKHAKYTAEVAQMMKDHDAKLCPNAAAQTVTDCVRLVPESARSTVCEVRLYRVTRGIDADQYIQCALAALGFVGENGSIQRNNLLTALDAVEVHDGVYTDSVDACLSKAKKLSGAERSGAFYCCMLSTESSQNFKDAVELQELKLASKWPEGERFDRSKVQQMMREVNNQLKC</sequence>
<keyword evidence="3" id="KW-0964">Secreted</keyword>
<organism evidence="4 5">
    <name type="scientific">Anopheles culicifacies</name>
    <dbReference type="NCBI Taxonomy" id="139723"/>
    <lineage>
        <taxon>Eukaryota</taxon>
        <taxon>Metazoa</taxon>
        <taxon>Ecdysozoa</taxon>
        <taxon>Arthropoda</taxon>
        <taxon>Hexapoda</taxon>
        <taxon>Insecta</taxon>
        <taxon>Pterygota</taxon>
        <taxon>Neoptera</taxon>
        <taxon>Endopterygota</taxon>
        <taxon>Diptera</taxon>
        <taxon>Nematocera</taxon>
        <taxon>Culicoidea</taxon>
        <taxon>Culicidae</taxon>
        <taxon>Anophelinae</taxon>
        <taxon>Anopheles</taxon>
        <taxon>culicifacies species complex</taxon>
    </lineage>
</organism>
<comment type="similarity">
    <text evidence="2">Belongs to the PBP/GOBP family.</text>
</comment>
<dbReference type="EMBL" id="AXCM01016969">
    <property type="status" value="NOT_ANNOTATED_CDS"/>
    <property type="molecule type" value="Genomic_DNA"/>
</dbReference>
<proteinExistence type="inferred from homology"/>
<comment type="subcellular location">
    <subcellularLocation>
        <location evidence="1">Secreted</location>
    </subcellularLocation>
</comment>
<dbReference type="EnsemblMetazoa" id="ACUA001093-RA">
    <property type="protein sequence ID" value="ACUA001093-PA"/>
    <property type="gene ID" value="ACUA001093"/>
</dbReference>
<dbReference type="GO" id="GO:0005576">
    <property type="term" value="C:extracellular region"/>
    <property type="evidence" value="ECO:0007669"/>
    <property type="project" value="UniProtKB-SubCell"/>
</dbReference>
<dbReference type="GO" id="GO:0005549">
    <property type="term" value="F:odorant binding"/>
    <property type="evidence" value="ECO:0007669"/>
    <property type="project" value="InterPro"/>
</dbReference>
<evidence type="ECO:0000256" key="1">
    <source>
        <dbReference type="ARBA" id="ARBA00004613"/>
    </source>
</evidence>
<dbReference type="Gene3D" id="1.10.238.20">
    <property type="entry name" value="Pheromone/general odorant binding protein domain"/>
    <property type="match status" value="2"/>
</dbReference>
<dbReference type="Proteomes" id="UP000075883">
    <property type="component" value="Unassembled WGS sequence"/>
</dbReference>
<evidence type="ECO:0000313" key="5">
    <source>
        <dbReference type="Proteomes" id="UP000075883"/>
    </source>
</evidence>
<reference evidence="5" key="1">
    <citation type="submission" date="2013-09" db="EMBL/GenBank/DDBJ databases">
        <title>The Genome Sequence of Anopheles culicifacies species A.</title>
        <authorList>
            <consortium name="The Broad Institute Genomics Platform"/>
            <person name="Neafsey D.E."/>
            <person name="Besansky N."/>
            <person name="Howell P."/>
            <person name="Walton C."/>
            <person name="Young S.K."/>
            <person name="Zeng Q."/>
            <person name="Gargeya S."/>
            <person name="Fitzgerald M."/>
            <person name="Haas B."/>
            <person name="Abouelleil A."/>
            <person name="Allen A.W."/>
            <person name="Alvarado L."/>
            <person name="Arachchi H.M."/>
            <person name="Berlin A.M."/>
            <person name="Chapman S.B."/>
            <person name="Gainer-Dewar J."/>
            <person name="Goldberg J."/>
            <person name="Griggs A."/>
            <person name="Gujja S."/>
            <person name="Hansen M."/>
            <person name="Howarth C."/>
            <person name="Imamovic A."/>
            <person name="Ireland A."/>
            <person name="Larimer J."/>
            <person name="McCowan C."/>
            <person name="Murphy C."/>
            <person name="Pearson M."/>
            <person name="Poon T.W."/>
            <person name="Priest M."/>
            <person name="Roberts A."/>
            <person name="Saif S."/>
            <person name="Shea T."/>
            <person name="Sisk P."/>
            <person name="Sykes S."/>
            <person name="Wortman J."/>
            <person name="Nusbaum C."/>
            <person name="Birren B."/>
        </authorList>
    </citation>
    <scope>NUCLEOTIDE SEQUENCE [LARGE SCALE GENOMIC DNA]</scope>
    <source>
        <strain evidence="5">A-37</strain>
    </source>
</reference>
<evidence type="ECO:0000256" key="3">
    <source>
        <dbReference type="ARBA" id="ARBA00022525"/>
    </source>
</evidence>
<name>A0A182LSV0_9DIPT</name>
<evidence type="ECO:0000313" key="4">
    <source>
        <dbReference type="EnsemblMetazoa" id="ACUA001093-PA"/>
    </source>
</evidence>
<dbReference type="InterPro" id="IPR036728">
    <property type="entry name" value="PBP_GOBP_sf"/>
</dbReference>
<dbReference type="VEuPathDB" id="VectorBase:ACUA001093"/>
<reference evidence="4" key="2">
    <citation type="submission" date="2020-05" db="UniProtKB">
        <authorList>
            <consortium name="EnsemblMetazoa"/>
        </authorList>
    </citation>
    <scope>IDENTIFICATION</scope>
    <source>
        <strain evidence="4">A-37</strain>
    </source>
</reference>
<accession>A0A182LSV0</accession>
<protein>
    <submittedName>
        <fullName evidence="4">Uncharacterized protein</fullName>
    </submittedName>
</protein>
<evidence type="ECO:0000256" key="2">
    <source>
        <dbReference type="ARBA" id="ARBA00008098"/>
    </source>
</evidence>
<keyword evidence="5" id="KW-1185">Reference proteome</keyword>
<dbReference type="AlphaFoldDB" id="A0A182LSV0"/>
<dbReference type="SUPFAM" id="SSF47565">
    <property type="entry name" value="Insect pheromone/odorant-binding proteins"/>
    <property type="match status" value="2"/>
</dbReference>